<dbReference type="OrthoDB" id="9778547at2"/>
<dbReference type="EMBL" id="FNCV01000002">
    <property type="protein sequence ID" value="SDG65987.1"/>
    <property type="molecule type" value="Genomic_DNA"/>
</dbReference>
<dbReference type="SUPFAM" id="SSF52540">
    <property type="entry name" value="P-loop containing nucleoside triphosphate hydrolases"/>
    <property type="match status" value="1"/>
</dbReference>
<evidence type="ECO:0000256" key="2">
    <source>
        <dbReference type="ARBA" id="ARBA00022840"/>
    </source>
</evidence>
<organism evidence="4 5">
    <name type="scientific">Roseospirillum parvum</name>
    <dbReference type="NCBI Taxonomy" id="83401"/>
    <lineage>
        <taxon>Bacteria</taxon>
        <taxon>Pseudomonadati</taxon>
        <taxon>Pseudomonadota</taxon>
        <taxon>Alphaproteobacteria</taxon>
        <taxon>Rhodospirillales</taxon>
        <taxon>Rhodospirillaceae</taxon>
        <taxon>Roseospirillum</taxon>
    </lineage>
</organism>
<dbReference type="PROSITE" id="PS50893">
    <property type="entry name" value="ABC_TRANSPORTER_2"/>
    <property type="match status" value="1"/>
</dbReference>
<dbReference type="InterPro" id="IPR003439">
    <property type="entry name" value="ABC_transporter-like_ATP-bd"/>
</dbReference>
<evidence type="ECO:0000256" key="1">
    <source>
        <dbReference type="ARBA" id="ARBA00022741"/>
    </source>
</evidence>
<keyword evidence="2 4" id="KW-0067">ATP-binding</keyword>
<dbReference type="PANTHER" id="PTHR43582:SF5">
    <property type="entry name" value="ABC TRANSPORTER"/>
    <property type="match status" value="1"/>
</dbReference>
<evidence type="ECO:0000259" key="3">
    <source>
        <dbReference type="PROSITE" id="PS50893"/>
    </source>
</evidence>
<sequence length="335" mass="35934">MIRIEDISHRYTGRRGQPGRLALDALSMEVPAGAFCVLSGPNGSGKSTLFRLLCGLARPSAGKLWLTLPEGQPIDIAADPAAARAHLGVVFQSPAVDRQLSVAENLAIHADLYGLKGAERQARRDEALAWTDLANRLNERVETLSGGLMRQVELAKVLMTRPSVLLLDEPTSGLDPASRRAFIKALTTLKEERGLTVLMTSHVFSEAGEADSVAILCDGRLLAHDTPRNLKSRVGREMVVVEPAEGCDLQALAGDLAASAPDIPPRVYGEEIRLEDLPPGRSVALIKTILENHRHCIAGVAVREPSLEDVFVHVTGKGLPDAPDSPPTSQDERAA</sequence>
<dbReference type="PANTHER" id="PTHR43582">
    <property type="entry name" value="LINEARMYCIN RESISTANCE ATP-BINDING PROTEIN LNRL"/>
    <property type="match status" value="1"/>
</dbReference>
<dbReference type="RefSeq" id="WP_092615422.1">
    <property type="nucleotide sequence ID" value="NZ_FNCV01000002.1"/>
</dbReference>
<gene>
    <name evidence="4" type="ORF">SAMN05421742_10250</name>
</gene>
<keyword evidence="5" id="KW-1185">Reference proteome</keyword>
<dbReference type="GO" id="GO:0016887">
    <property type="term" value="F:ATP hydrolysis activity"/>
    <property type="evidence" value="ECO:0007669"/>
    <property type="project" value="InterPro"/>
</dbReference>
<feature type="domain" description="ABC transporter" evidence="3">
    <location>
        <begin position="2"/>
        <end position="243"/>
    </location>
</feature>
<dbReference type="GO" id="GO:0005524">
    <property type="term" value="F:ATP binding"/>
    <property type="evidence" value="ECO:0007669"/>
    <property type="project" value="UniProtKB-KW"/>
</dbReference>
<accession>A0A1G7W1Y5</accession>
<dbReference type="Gene3D" id="3.40.50.300">
    <property type="entry name" value="P-loop containing nucleotide triphosphate hydrolases"/>
    <property type="match status" value="1"/>
</dbReference>
<reference evidence="5" key="1">
    <citation type="submission" date="2016-10" db="EMBL/GenBank/DDBJ databases">
        <authorList>
            <person name="Varghese N."/>
            <person name="Submissions S."/>
        </authorList>
    </citation>
    <scope>NUCLEOTIDE SEQUENCE [LARGE SCALE GENOMIC DNA]</scope>
    <source>
        <strain evidence="5">930I</strain>
    </source>
</reference>
<proteinExistence type="predicted"/>
<name>A0A1G7W1Y5_9PROT</name>
<keyword evidence="1" id="KW-0547">Nucleotide-binding</keyword>
<evidence type="ECO:0000313" key="4">
    <source>
        <dbReference type="EMBL" id="SDG65987.1"/>
    </source>
</evidence>
<evidence type="ECO:0000313" key="5">
    <source>
        <dbReference type="Proteomes" id="UP000217076"/>
    </source>
</evidence>
<dbReference type="AlphaFoldDB" id="A0A1G7W1Y5"/>
<dbReference type="InterPro" id="IPR003593">
    <property type="entry name" value="AAA+_ATPase"/>
</dbReference>
<dbReference type="Pfam" id="PF00005">
    <property type="entry name" value="ABC_tran"/>
    <property type="match status" value="1"/>
</dbReference>
<protein>
    <submittedName>
        <fullName evidence="4">ABC-2 type transport system ATP-binding protein</fullName>
    </submittedName>
</protein>
<dbReference type="Proteomes" id="UP000217076">
    <property type="component" value="Unassembled WGS sequence"/>
</dbReference>
<dbReference type="SMART" id="SM00382">
    <property type="entry name" value="AAA"/>
    <property type="match status" value="1"/>
</dbReference>
<dbReference type="InterPro" id="IPR027417">
    <property type="entry name" value="P-loop_NTPase"/>
</dbReference>
<dbReference type="STRING" id="83401.SAMN05421742_10250"/>